<dbReference type="Proteomes" id="UP000509303">
    <property type="component" value="Chromosome"/>
</dbReference>
<dbReference type="GO" id="GO:0005886">
    <property type="term" value="C:plasma membrane"/>
    <property type="evidence" value="ECO:0007669"/>
    <property type="project" value="UniProtKB-SubCell"/>
</dbReference>
<dbReference type="GO" id="GO:0005524">
    <property type="term" value="F:ATP binding"/>
    <property type="evidence" value="ECO:0007669"/>
    <property type="project" value="UniProtKB-UniRule"/>
</dbReference>
<name>A0A7H8NEE1_9ACTN</name>
<comment type="subunit">
    <text evidence="11">The system is composed of three essential subunits: KdpA, KdpB and KdpC.</text>
</comment>
<evidence type="ECO:0000256" key="10">
    <source>
        <dbReference type="ARBA" id="ARBA00023136"/>
    </source>
</evidence>
<comment type="similarity">
    <text evidence="11">Belongs to the KdpC family.</text>
</comment>
<sequence length="219" mass="23330">MNSSLRGMTRLATAGLRALLVLTLVCGVLYPLAVTGIAQALFPDQADGSKIKENGKVVGSELIGQSFTLDAKDKDGNPLPDPRWFQPRPSAAGENVYNTRYSLTVSGASNLAADSKVLRDSVIARRAAIATFNGVPQRDVPVDALTASASGVDPHISPAYADLQVSRVAREHGLSRQAVQRLVEQHTDGRLAGFLGEPHVNVLKLNLAVRRLAAEERGD</sequence>
<comment type="subcellular location">
    <subcellularLocation>
        <location evidence="11">Cell membrane</location>
        <topology evidence="11">Single-pass membrane protein</topology>
    </subcellularLocation>
</comment>
<dbReference type="PIRSF" id="PIRSF001296">
    <property type="entry name" value="K_ATPase_KdpC"/>
    <property type="match status" value="1"/>
</dbReference>
<evidence type="ECO:0000256" key="11">
    <source>
        <dbReference type="HAMAP-Rule" id="MF_00276"/>
    </source>
</evidence>
<evidence type="ECO:0000256" key="2">
    <source>
        <dbReference type="ARBA" id="ARBA00022475"/>
    </source>
</evidence>
<dbReference type="NCBIfam" id="NF001454">
    <property type="entry name" value="PRK00315.1"/>
    <property type="match status" value="1"/>
</dbReference>
<keyword evidence="8 11" id="KW-1133">Transmembrane helix</keyword>
<evidence type="ECO:0000256" key="4">
    <source>
        <dbReference type="ARBA" id="ARBA00022692"/>
    </source>
</evidence>
<keyword evidence="7 11" id="KW-0630">Potassium</keyword>
<accession>A0A7H8NEE1</accession>
<organism evidence="12 13">
    <name type="scientific">Streptomyces buecherae</name>
    <dbReference type="NCBI Taxonomy" id="2763006"/>
    <lineage>
        <taxon>Bacteria</taxon>
        <taxon>Bacillati</taxon>
        <taxon>Actinomycetota</taxon>
        <taxon>Actinomycetes</taxon>
        <taxon>Kitasatosporales</taxon>
        <taxon>Streptomycetaceae</taxon>
        <taxon>Streptomyces</taxon>
    </lineage>
</organism>
<keyword evidence="3 11" id="KW-0633">Potassium transport</keyword>
<keyword evidence="13" id="KW-1185">Reference proteome</keyword>
<dbReference type="GO" id="GO:0008556">
    <property type="term" value="F:P-type potassium transmembrane transporter activity"/>
    <property type="evidence" value="ECO:0007669"/>
    <property type="project" value="InterPro"/>
</dbReference>
<keyword evidence="10 11" id="KW-0472">Membrane</keyword>
<proteinExistence type="inferred from homology"/>
<reference evidence="12 13" key="1">
    <citation type="submission" date="2020-06" db="EMBL/GenBank/DDBJ databases">
        <title>Genome mining for natural products.</title>
        <authorList>
            <person name="Zhang B."/>
            <person name="Shi J."/>
            <person name="Ge H."/>
        </authorList>
    </citation>
    <scope>NUCLEOTIDE SEQUENCE [LARGE SCALE GENOMIC DNA]</scope>
    <source>
        <strain evidence="12 13">NA00687</strain>
    </source>
</reference>
<evidence type="ECO:0000256" key="8">
    <source>
        <dbReference type="ARBA" id="ARBA00022989"/>
    </source>
</evidence>
<comment type="function">
    <text evidence="11">Part of the high-affinity ATP-driven potassium transport (or Kdp) system, which catalyzes the hydrolysis of ATP coupled with the electrogenic transport of potassium into the cytoplasm. This subunit acts as a catalytic chaperone that increases the ATP-binding affinity of the ATP-hydrolyzing subunit KdpB by the formation of a transient KdpB/KdpC/ATP ternary complex.</text>
</comment>
<protein>
    <recommendedName>
        <fullName evidence="11">Potassium-transporting ATPase KdpC subunit</fullName>
    </recommendedName>
    <alternativeName>
        <fullName evidence="11">ATP phosphohydrolase [potassium-transporting] C chain</fullName>
    </alternativeName>
    <alternativeName>
        <fullName evidence="11">Potassium-binding and translocating subunit C</fullName>
    </alternativeName>
    <alternativeName>
        <fullName evidence="11">Potassium-translocating ATPase C chain</fullName>
    </alternativeName>
</protein>
<evidence type="ECO:0000256" key="1">
    <source>
        <dbReference type="ARBA" id="ARBA00022448"/>
    </source>
</evidence>
<keyword evidence="9 11" id="KW-0406">Ion transport</keyword>
<evidence type="ECO:0000256" key="9">
    <source>
        <dbReference type="ARBA" id="ARBA00023065"/>
    </source>
</evidence>
<keyword evidence="5 11" id="KW-0547">Nucleotide-binding</keyword>
<keyword evidence="6 11" id="KW-0067">ATP-binding</keyword>
<dbReference type="PANTHER" id="PTHR30042:SF2">
    <property type="entry name" value="POTASSIUM-TRANSPORTING ATPASE KDPC SUBUNIT"/>
    <property type="match status" value="1"/>
</dbReference>
<evidence type="ECO:0000256" key="7">
    <source>
        <dbReference type="ARBA" id="ARBA00022958"/>
    </source>
</evidence>
<dbReference type="Pfam" id="PF02669">
    <property type="entry name" value="KdpC"/>
    <property type="match status" value="1"/>
</dbReference>
<keyword evidence="2 11" id="KW-1003">Cell membrane</keyword>
<evidence type="ECO:0000256" key="3">
    <source>
        <dbReference type="ARBA" id="ARBA00022538"/>
    </source>
</evidence>
<dbReference type="PANTHER" id="PTHR30042">
    <property type="entry name" value="POTASSIUM-TRANSPORTING ATPASE C CHAIN"/>
    <property type="match status" value="1"/>
</dbReference>
<evidence type="ECO:0000313" key="12">
    <source>
        <dbReference type="EMBL" id="QKW52825.1"/>
    </source>
</evidence>
<keyword evidence="4 11" id="KW-0812">Transmembrane</keyword>
<dbReference type="RefSeq" id="WP_176164535.1">
    <property type="nucleotide sequence ID" value="NZ_CP054929.1"/>
</dbReference>
<gene>
    <name evidence="11 12" type="primary">kdpC</name>
    <name evidence="12" type="ORF">HUT08_28465</name>
</gene>
<dbReference type="EMBL" id="CP054929">
    <property type="protein sequence ID" value="QKW52825.1"/>
    <property type="molecule type" value="Genomic_DNA"/>
</dbReference>
<dbReference type="HAMAP" id="MF_00276">
    <property type="entry name" value="KdpC"/>
    <property type="match status" value="1"/>
</dbReference>
<keyword evidence="1 11" id="KW-0813">Transport</keyword>
<dbReference type="AlphaFoldDB" id="A0A7H8NEE1"/>
<dbReference type="NCBIfam" id="TIGR00681">
    <property type="entry name" value="kdpC"/>
    <property type="match status" value="1"/>
</dbReference>
<dbReference type="InterPro" id="IPR003820">
    <property type="entry name" value="KdpC"/>
</dbReference>
<evidence type="ECO:0000256" key="5">
    <source>
        <dbReference type="ARBA" id="ARBA00022741"/>
    </source>
</evidence>
<evidence type="ECO:0000313" key="13">
    <source>
        <dbReference type="Proteomes" id="UP000509303"/>
    </source>
</evidence>
<evidence type="ECO:0000256" key="6">
    <source>
        <dbReference type="ARBA" id="ARBA00022840"/>
    </source>
</evidence>